<gene>
    <name evidence="2" type="ORF">MGAL_10B034088</name>
</gene>
<evidence type="ECO:0000313" key="2">
    <source>
        <dbReference type="EMBL" id="VDI65255.1"/>
    </source>
</evidence>
<evidence type="ECO:0000313" key="3">
    <source>
        <dbReference type="Proteomes" id="UP000596742"/>
    </source>
</evidence>
<keyword evidence="3" id="KW-1185">Reference proteome</keyword>
<keyword evidence="1" id="KW-0472">Membrane</keyword>
<accession>A0A8B6GL18</accession>
<keyword evidence="1" id="KW-1133">Transmembrane helix</keyword>
<dbReference type="AlphaFoldDB" id="A0A8B6GL18"/>
<reference evidence="2" key="1">
    <citation type="submission" date="2018-11" db="EMBL/GenBank/DDBJ databases">
        <authorList>
            <person name="Alioto T."/>
            <person name="Alioto T."/>
        </authorList>
    </citation>
    <scope>NUCLEOTIDE SEQUENCE</scope>
</reference>
<keyword evidence="1" id="KW-0812">Transmembrane</keyword>
<evidence type="ECO:0000256" key="1">
    <source>
        <dbReference type="SAM" id="Phobius"/>
    </source>
</evidence>
<feature type="transmembrane region" description="Helical" evidence="1">
    <location>
        <begin position="40"/>
        <end position="64"/>
    </location>
</feature>
<dbReference type="Proteomes" id="UP000596742">
    <property type="component" value="Unassembled WGS sequence"/>
</dbReference>
<protein>
    <submittedName>
        <fullName evidence="2">Uncharacterized protein</fullName>
    </submittedName>
</protein>
<dbReference type="OrthoDB" id="10416764at2759"/>
<dbReference type="EMBL" id="UYJE01008593">
    <property type="protein sequence ID" value="VDI65255.1"/>
    <property type="molecule type" value="Genomic_DNA"/>
</dbReference>
<sequence length="142" mass="15873">MYDPVFPNYHPDDFTVYEFCLNGCCGSTTIDGMKNCCDEIGVFFGIFVGMMIFCVLIAAACALYRRGSRQNFRINGGLSERGRLIPPPSQYTSTAGHDNYQSQAQYNYQQTNTGTRYMCPPKTGPGQIYSQQVIPNAPVYQT</sequence>
<name>A0A8B6GL18_MYTGA</name>
<organism evidence="2 3">
    <name type="scientific">Mytilus galloprovincialis</name>
    <name type="common">Mediterranean mussel</name>
    <dbReference type="NCBI Taxonomy" id="29158"/>
    <lineage>
        <taxon>Eukaryota</taxon>
        <taxon>Metazoa</taxon>
        <taxon>Spiralia</taxon>
        <taxon>Lophotrochozoa</taxon>
        <taxon>Mollusca</taxon>
        <taxon>Bivalvia</taxon>
        <taxon>Autobranchia</taxon>
        <taxon>Pteriomorphia</taxon>
        <taxon>Mytilida</taxon>
        <taxon>Mytiloidea</taxon>
        <taxon>Mytilidae</taxon>
        <taxon>Mytilinae</taxon>
        <taxon>Mytilus</taxon>
    </lineage>
</organism>
<proteinExistence type="predicted"/>
<comment type="caution">
    <text evidence="2">The sequence shown here is derived from an EMBL/GenBank/DDBJ whole genome shotgun (WGS) entry which is preliminary data.</text>
</comment>